<dbReference type="Gene3D" id="1.10.10.60">
    <property type="entry name" value="Homeodomain-like"/>
    <property type="match status" value="2"/>
</dbReference>
<proteinExistence type="predicted"/>
<dbReference type="PROSITE" id="PS01124">
    <property type="entry name" value="HTH_ARAC_FAMILY_2"/>
    <property type="match status" value="1"/>
</dbReference>
<reference evidence="5 6" key="1">
    <citation type="submission" date="2017-08" db="EMBL/GenBank/DDBJ databases">
        <title>Substantial Increase in Enzyme Production by Combined Drug-Resistance Mutations in Paenibacillus agaridevorans.</title>
        <authorList>
            <person name="Tanaka Y."/>
            <person name="Funane K."/>
            <person name="Hosaka T."/>
            <person name="Shiwa Y."/>
            <person name="Fujita N."/>
            <person name="Miyazaki T."/>
            <person name="Yoshikawa H."/>
            <person name="Murakami K."/>
            <person name="Kasahara K."/>
            <person name="Inaoka T."/>
            <person name="Hiraga Y."/>
            <person name="Ochi K."/>
        </authorList>
    </citation>
    <scope>NUCLEOTIDE SEQUENCE [LARGE SCALE GENOMIC DNA]</scope>
    <source>
        <strain evidence="5 6">T-3040</strain>
    </source>
</reference>
<name>A0A2R5EYL0_9BACL</name>
<protein>
    <submittedName>
        <fullName evidence="5">AraC family transcriptional regulator</fullName>
    </submittedName>
</protein>
<evidence type="ECO:0000256" key="1">
    <source>
        <dbReference type="ARBA" id="ARBA00023015"/>
    </source>
</evidence>
<dbReference type="InterPro" id="IPR014710">
    <property type="entry name" value="RmlC-like_jellyroll"/>
</dbReference>
<evidence type="ECO:0000256" key="2">
    <source>
        <dbReference type="ARBA" id="ARBA00023125"/>
    </source>
</evidence>
<dbReference type="EMBL" id="BDQX01000171">
    <property type="protein sequence ID" value="GBG08471.1"/>
    <property type="molecule type" value="Genomic_DNA"/>
</dbReference>
<accession>A0A2R5EYL0</accession>
<dbReference type="Pfam" id="PF02311">
    <property type="entry name" value="AraC_binding"/>
    <property type="match status" value="1"/>
</dbReference>
<dbReference type="Proteomes" id="UP000245202">
    <property type="component" value="Unassembled WGS sequence"/>
</dbReference>
<gene>
    <name evidence="5" type="ORF">PAT3040_03054</name>
</gene>
<dbReference type="InterPro" id="IPR018060">
    <property type="entry name" value="HTH_AraC"/>
</dbReference>
<keyword evidence="2" id="KW-0238">DNA-binding</keyword>
<keyword evidence="1" id="KW-0805">Transcription regulation</keyword>
<comment type="caution">
    <text evidence="5">The sequence shown here is derived from an EMBL/GenBank/DDBJ whole genome shotgun (WGS) entry which is preliminary data.</text>
</comment>
<dbReference type="PANTHER" id="PTHR43280">
    <property type="entry name" value="ARAC-FAMILY TRANSCRIPTIONAL REGULATOR"/>
    <property type="match status" value="1"/>
</dbReference>
<dbReference type="Pfam" id="PF12833">
    <property type="entry name" value="HTH_18"/>
    <property type="match status" value="1"/>
</dbReference>
<dbReference type="RefSeq" id="WP_108993412.1">
    <property type="nucleotide sequence ID" value="NZ_BDQX01000171.1"/>
</dbReference>
<keyword evidence="3" id="KW-0804">Transcription</keyword>
<dbReference type="InterPro" id="IPR037923">
    <property type="entry name" value="HTH-like"/>
</dbReference>
<dbReference type="SUPFAM" id="SSF46689">
    <property type="entry name" value="Homeodomain-like"/>
    <property type="match status" value="2"/>
</dbReference>
<evidence type="ECO:0000259" key="4">
    <source>
        <dbReference type="PROSITE" id="PS01124"/>
    </source>
</evidence>
<evidence type="ECO:0000313" key="5">
    <source>
        <dbReference type="EMBL" id="GBG08471.1"/>
    </source>
</evidence>
<keyword evidence="6" id="KW-1185">Reference proteome</keyword>
<dbReference type="Gene3D" id="2.60.120.10">
    <property type="entry name" value="Jelly Rolls"/>
    <property type="match status" value="1"/>
</dbReference>
<organism evidence="5 6">
    <name type="scientific">Paenibacillus agaridevorans</name>
    <dbReference type="NCBI Taxonomy" id="171404"/>
    <lineage>
        <taxon>Bacteria</taxon>
        <taxon>Bacillati</taxon>
        <taxon>Bacillota</taxon>
        <taxon>Bacilli</taxon>
        <taxon>Bacillales</taxon>
        <taxon>Paenibacillaceae</taxon>
        <taxon>Paenibacillus</taxon>
    </lineage>
</organism>
<sequence length="300" mass="34731">MEIFKEPIHYQNPQLCLKVWTFTQQKSEWKQAESTIPRWHYHKEVEFILVLEGVHEMHTVDESFSLEPGEVMVVGSNQLHRGYSHVGMNVSYIVLHVDFEPYFDPATLHFSSSFIEVLHPLDALNGMFRRNLTASNEVGNAIRQIHDEVMQRRHGYEIAVSMQIKALMLALIRHDEEGILTSHDKTDAQVLRPVIAHVDEKLGERISMTEVSRIAGMSYVYFSKFFKDRMGLSFTEYVNRKRIAKASRMLAMSDRKATDIAAAVGLENMAHFYEMFRRFNGCTPKQFKGRMRGNVLTRST</sequence>
<dbReference type="InterPro" id="IPR009057">
    <property type="entry name" value="Homeodomain-like_sf"/>
</dbReference>
<evidence type="ECO:0000313" key="6">
    <source>
        <dbReference type="Proteomes" id="UP000245202"/>
    </source>
</evidence>
<dbReference type="SUPFAM" id="SSF51215">
    <property type="entry name" value="Regulatory protein AraC"/>
    <property type="match status" value="1"/>
</dbReference>
<dbReference type="SMART" id="SM00342">
    <property type="entry name" value="HTH_ARAC"/>
    <property type="match status" value="1"/>
</dbReference>
<dbReference type="PANTHER" id="PTHR43280:SF28">
    <property type="entry name" value="HTH-TYPE TRANSCRIPTIONAL ACTIVATOR RHAS"/>
    <property type="match status" value="1"/>
</dbReference>
<dbReference type="GO" id="GO:0003700">
    <property type="term" value="F:DNA-binding transcription factor activity"/>
    <property type="evidence" value="ECO:0007669"/>
    <property type="project" value="InterPro"/>
</dbReference>
<feature type="domain" description="HTH araC/xylS-type" evidence="4">
    <location>
        <begin position="192"/>
        <end position="290"/>
    </location>
</feature>
<dbReference type="InterPro" id="IPR003313">
    <property type="entry name" value="AraC-bd"/>
</dbReference>
<dbReference type="AlphaFoldDB" id="A0A2R5EYL0"/>
<dbReference type="GO" id="GO:0043565">
    <property type="term" value="F:sequence-specific DNA binding"/>
    <property type="evidence" value="ECO:0007669"/>
    <property type="project" value="InterPro"/>
</dbReference>
<evidence type="ECO:0000256" key="3">
    <source>
        <dbReference type="ARBA" id="ARBA00023163"/>
    </source>
</evidence>